<evidence type="ECO:0000256" key="5">
    <source>
        <dbReference type="ARBA" id="ARBA00022741"/>
    </source>
</evidence>
<dbReference type="KEGG" id="mear:Mpt1_c14510"/>
<name>A0A0A7LG75_9ARCH</name>
<dbReference type="RefSeq" id="WP_048113505.1">
    <property type="nucleotide sequence ID" value="NZ_CP010070.1"/>
</dbReference>
<evidence type="ECO:0000313" key="13">
    <source>
        <dbReference type="Proteomes" id="UP000030787"/>
    </source>
</evidence>
<feature type="transmembrane region" description="Helical" evidence="9">
    <location>
        <begin position="174"/>
        <end position="194"/>
    </location>
</feature>
<dbReference type="SUPFAM" id="SSF90123">
    <property type="entry name" value="ABC transporter transmembrane region"/>
    <property type="match status" value="1"/>
</dbReference>
<dbReference type="FunFam" id="3.40.50.300:FF:000854">
    <property type="entry name" value="Multidrug ABC transporter ATP-binding protein"/>
    <property type="match status" value="1"/>
</dbReference>
<dbReference type="HOGENOM" id="CLU_000604_84_3_2"/>
<dbReference type="SMART" id="SM00382">
    <property type="entry name" value="AAA"/>
    <property type="match status" value="1"/>
</dbReference>
<dbReference type="GO" id="GO:0016887">
    <property type="term" value="F:ATP hydrolysis activity"/>
    <property type="evidence" value="ECO:0007669"/>
    <property type="project" value="InterPro"/>
</dbReference>
<dbReference type="InterPro" id="IPR036640">
    <property type="entry name" value="ABC1_TM_sf"/>
</dbReference>
<dbReference type="GO" id="GO:0005524">
    <property type="term" value="F:ATP binding"/>
    <property type="evidence" value="ECO:0007669"/>
    <property type="project" value="UniProtKB-KW"/>
</dbReference>
<evidence type="ECO:0000256" key="9">
    <source>
        <dbReference type="SAM" id="Phobius"/>
    </source>
</evidence>
<dbReference type="STRING" id="1577791.Mpt1_c14510"/>
<dbReference type="SUPFAM" id="SSF52540">
    <property type="entry name" value="P-loop containing nucleoside triphosphate hydrolases"/>
    <property type="match status" value="1"/>
</dbReference>
<keyword evidence="7 9" id="KW-1133">Transmembrane helix</keyword>
<dbReference type="AlphaFoldDB" id="A0A0A7LG75"/>
<dbReference type="Gene3D" id="3.40.50.300">
    <property type="entry name" value="P-loop containing nucleotide triphosphate hydrolases"/>
    <property type="match status" value="1"/>
</dbReference>
<evidence type="ECO:0000256" key="3">
    <source>
        <dbReference type="ARBA" id="ARBA00022475"/>
    </source>
</evidence>
<feature type="domain" description="ABC transmembrane type-1" evidence="11">
    <location>
        <begin position="74"/>
        <end position="329"/>
    </location>
</feature>
<dbReference type="Proteomes" id="UP000030787">
    <property type="component" value="Chromosome"/>
</dbReference>
<keyword evidence="13" id="KW-1185">Reference proteome</keyword>
<keyword evidence="5" id="KW-0547">Nucleotide-binding</keyword>
<feature type="transmembrane region" description="Helical" evidence="9">
    <location>
        <begin position="12"/>
        <end position="30"/>
    </location>
</feature>
<evidence type="ECO:0000256" key="8">
    <source>
        <dbReference type="ARBA" id="ARBA00023136"/>
    </source>
</evidence>
<evidence type="ECO:0000256" key="7">
    <source>
        <dbReference type="ARBA" id="ARBA00022989"/>
    </source>
</evidence>
<reference evidence="12 13" key="1">
    <citation type="journal article" date="2014" name="Appl. Environ. Microbiol.">
        <title>Comparative Genome Analysis of 'Candidatus Methanoplasma termitum' Indicates a New Mode of Energy Metabolism in the Seventh Order of Methanogens.</title>
        <authorList>
            <person name="Lang K."/>
            <person name="Schuldes J."/>
            <person name="Klingl A."/>
            <person name="Poehlein A."/>
            <person name="Daniel R."/>
            <person name="Brune A."/>
        </authorList>
    </citation>
    <scope>NUCLEOTIDE SEQUENCE [LARGE SCALE GENOMIC DNA]</scope>
    <source>
        <strain evidence="13">Mpt1</strain>
    </source>
</reference>
<dbReference type="PROSITE" id="PS50929">
    <property type="entry name" value="ABC_TM1F"/>
    <property type="match status" value="1"/>
</dbReference>
<dbReference type="GO" id="GO:0015421">
    <property type="term" value="F:ABC-type oligopeptide transporter activity"/>
    <property type="evidence" value="ECO:0007669"/>
    <property type="project" value="TreeGrafter"/>
</dbReference>
<dbReference type="CDD" id="cd18548">
    <property type="entry name" value="ABC_6TM_Tm287_like"/>
    <property type="match status" value="1"/>
</dbReference>
<dbReference type="PANTHER" id="PTHR43394:SF1">
    <property type="entry name" value="ATP-BINDING CASSETTE SUB-FAMILY B MEMBER 10, MITOCHONDRIAL"/>
    <property type="match status" value="1"/>
</dbReference>
<feature type="transmembrane region" description="Helical" evidence="9">
    <location>
        <begin position="74"/>
        <end position="93"/>
    </location>
</feature>
<dbReference type="Pfam" id="PF00664">
    <property type="entry name" value="ABC_membrane"/>
    <property type="match status" value="1"/>
</dbReference>
<dbReference type="InterPro" id="IPR027417">
    <property type="entry name" value="P-loop_NTPase"/>
</dbReference>
<evidence type="ECO:0000256" key="4">
    <source>
        <dbReference type="ARBA" id="ARBA00022692"/>
    </source>
</evidence>
<dbReference type="PROSITE" id="PS50893">
    <property type="entry name" value="ABC_TRANSPORTER_2"/>
    <property type="match status" value="1"/>
</dbReference>
<dbReference type="PANTHER" id="PTHR43394">
    <property type="entry name" value="ATP-DEPENDENT PERMEASE MDL1, MITOCHONDRIAL"/>
    <property type="match status" value="1"/>
</dbReference>
<evidence type="ECO:0000256" key="6">
    <source>
        <dbReference type="ARBA" id="ARBA00022840"/>
    </source>
</evidence>
<keyword evidence="3" id="KW-1003">Cell membrane</keyword>
<protein>
    <submittedName>
        <fullName evidence="12">Putative ABC transporter ATP-binding protein</fullName>
    </submittedName>
</protein>
<feature type="domain" description="ABC transporter" evidence="10">
    <location>
        <begin position="363"/>
        <end position="601"/>
    </location>
</feature>
<evidence type="ECO:0000256" key="1">
    <source>
        <dbReference type="ARBA" id="ARBA00004651"/>
    </source>
</evidence>
<evidence type="ECO:0000313" key="12">
    <source>
        <dbReference type="EMBL" id="AIZ57307.1"/>
    </source>
</evidence>
<evidence type="ECO:0000259" key="11">
    <source>
        <dbReference type="PROSITE" id="PS50929"/>
    </source>
</evidence>
<evidence type="ECO:0000256" key="2">
    <source>
        <dbReference type="ARBA" id="ARBA00022448"/>
    </source>
</evidence>
<dbReference type="InterPro" id="IPR011527">
    <property type="entry name" value="ABC1_TM_dom"/>
</dbReference>
<feature type="transmembrane region" description="Helical" evidence="9">
    <location>
        <begin position="253"/>
        <end position="279"/>
    </location>
</feature>
<accession>A0A0A7LG75</accession>
<gene>
    <name evidence="12" type="ORF">Mpt1_c14510</name>
</gene>
<sequence>MFKSILKYLTKKEWGLIVIIGIINVIQVWLNLKIPEYMGIITRYITNSSYITPGDPLFIGKDEVMNQVYSYGELMILCSIGSLITTIVICYIASRVASRLSQDCRSRMFNRVDSFSMGDINKFSIASLITRSTNDVTQVQMIFTFGLQLIIYAPMLAIGALFKITVANYEWTLATSMAMLLLVVMFVIVMKAVIPKFKKMQTLTDNVNDRARENLMGLPVVRAYNAEKYQEEKFERANDELVKTQLYTTHGMAVMFPFIMVIMNCLMLAIYWIGAIIIGRINPADFASMQDYGEAVGASIGNMIVFSSYAMQIMMAVMMLLILFIMLPRAQVAGRRIYEVIETEPSIKDGGVVEPDTGLKGTIEFKNVSFKYPGASDYVLKDISFSAKQGETIAFIGSIGSGKTTLVNLVPRFYDVSEGSVLVDGVDVRNYKLESLYNKIGYIPQKSVLFTGTVTSNVAFGENGKEQATEEDVKTAVRIAQGQDFVENMKDGYDSEIVRGGANLSGGQKQRVSIARAVCRKPEIYIFDDSFSALDYKTDRALRTALKKETRGVTSMIIAQRIGTIMDADKIVVLDEGKVMGIGKHRELLSTCSIYKEIAMSQLSEEELAI</sequence>
<dbReference type="Pfam" id="PF00005">
    <property type="entry name" value="ABC_tran"/>
    <property type="match status" value="1"/>
</dbReference>
<dbReference type="EMBL" id="CP010070">
    <property type="protein sequence ID" value="AIZ57307.1"/>
    <property type="molecule type" value="Genomic_DNA"/>
</dbReference>
<dbReference type="GeneID" id="24819108"/>
<evidence type="ECO:0000259" key="10">
    <source>
        <dbReference type="PROSITE" id="PS50893"/>
    </source>
</evidence>
<keyword evidence="4 9" id="KW-0812">Transmembrane</keyword>
<keyword evidence="2" id="KW-0813">Transport</keyword>
<dbReference type="InterPro" id="IPR039421">
    <property type="entry name" value="Type_1_exporter"/>
</dbReference>
<dbReference type="InterPro" id="IPR003439">
    <property type="entry name" value="ABC_transporter-like_ATP-bd"/>
</dbReference>
<comment type="subcellular location">
    <subcellularLocation>
        <location evidence="1">Cell membrane</location>
        <topology evidence="1">Multi-pass membrane protein</topology>
    </subcellularLocation>
</comment>
<dbReference type="InterPro" id="IPR003593">
    <property type="entry name" value="AAA+_ATPase"/>
</dbReference>
<dbReference type="InterPro" id="IPR017871">
    <property type="entry name" value="ABC_transporter-like_CS"/>
</dbReference>
<proteinExistence type="predicted"/>
<dbReference type="GO" id="GO:0005886">
    <property type="term" value="C:plasma membrane"/>
    <property type="evidence" value="ECO:0007669"/>
    <property type="project" value="UniProtKB-SubCell"/>
</dbReference>
<organism evidence="12 13">
    <name type="scientific">Candidatus Methanoplasma termitum</name>
    <dbReference type="NCBI Taxonomy" id="1577791"/>
    <lineage>
        <taxon>Archaea</taxon>
        <taxon>Methanobacteriati</taxon>
        <taxon>Thermoplasmatota</taxon>
        <taxon>Thermoplasmata</taxon>
        <taxon>Methanomassiliicoccales</taxon>
        <taxon>Methanomassiliicoccaceae</taxon>
        <taxon>Candidatus Methanoplasma</taxon>
    </lineage>
</organism>
<dbReference type="PROSITE" id="PS00211">
    <property type="entry name" value="ABC_TRANSPORTER_1"/>
    <property type="match status" value="1"/>
</dbReference>
<feature type="transmembrane region" description="Helical" evidence="9">
    <location>
        <begin position="141"/>
        <end position="162"/>
    </location>
</feature>
<keyword evidence="6 12" id="KW-0067">ATP-binding</keyword>
<dbReference type="Gene3D" id="1.20.1560.10">
    <property type="entry name" value="ABC transporter type 1, transmembrane domain"/>
    <property type="match status" value="1"/>
</dbReference>
<dbReference type="OrthoDB" id="53320at2157"/>
<feature type="transmembrane region" description="Helical" evidence="9">
    <location>
        <begin position="299"/>
        <end position="327"/>
    </location>
</feature>
<keyword evidence="8 9" id="KW-0472">Membrane</keyword>